<dbReference type="InterPro" id="IPR055616">
    <property type="entry name" value="DUF7192"/>
</dbReference>
<evidence type="ECO:0000259" key="1">
    <source>
        <dbReference type="Pfam" id="PF23822"/>
    </source>
</evidence>
<organism evidence="2 3">
    <name type="scientific">uncultured phage cr77_1</name>
    <dbReference type="NCBI Taxonomy" id="2986410"/>
    <lineage>
        <taxon>Viruses</taxon>
        <taxon>Duplodnaviria</taxon>
        <taxon>Heunggongvirae</taxon>
        <taxon>Uroviricota</taxon>
        <taxon>Caudoviricetes</taxon>
        <taxon>Crassvirales</taxon>
        <taxon>Suoliviridae</taxon>
        <taxon>Boorivirinae</taxon>
        <taxon>Canhaevirus</taxon>
        <taxon>Canhaevirus faecalis</taxon>
    </lineage>
</organism>
<dbReference type="EMBL" id="MZ130482">
    <property type="protein sequence ID" value="QWM89836.1"/>
    <property type="molecule type" value="Genomic_DNA"/>
</dbReference>
<evidence type="ECO:0000313" key="2">
    <source>
        <dbReference type="EMBL" id="QWM89836.1"/>
    </source>
</evidence>
<reference evidence="2 3" key="1">
    <citation type="submission" date="2021-04" db="EMBL/GenBank/DDBJ databases">
        <authorList>
            <person name="Shkoporov A.N."/>
            <person name="Stockdale S.R."/>
            <person name="Guerin E."/>
            <person name="Ross R.P."/>
            <person name="Hill C."/>
        </authorList>
    </citation>
    <scope>NUCLEOTIDE SEQUENCE [LARGE SCALE GENOMIC DNA]</scope>
    <source>
        <strain evidence="3">cr77_1</strain>
    </source>
</reference>
<keyword evidence="3" id="KW-1185">Reference proteome</keyword>
<accession>A0AAE7RUY2</accession>
<name>A0AAE7RUY2_9CAUD</name>
<dbReference type="RefSeq" id="YP_010359408.1">
    <property type="nucleotide sequence ID" value="NC_062772.1"/>
</dbReference>
<dbReference type="GeneID" id="75692129"/>
<dbReference type="KEGG" id="vg:75692129"/>
<dbReference type="Pfam" id="PF23822">
    <property type="entry name" value="DUF7192"/>
    <property type="match status" value="1"/>
</dbReference>
<protein>
    <submittedName>
        <fullName evidence="2">CbbQ/nirQ/norQ carboxysome domain, transcriptional regulator</fullName>
    </submittedName>
</protein>
<gene>
    <name evidence="2" type="primary">gp_16607</name>
</gene>
<proteinExistence type="predicted"/>
<evidence type="ECO:0000313" key="3">
    <source>
        <dbReference type="Proteomes" id="UP000827562"/>
    </source>
</evidence>
<dbReference type="Proteomes" id="UP000827562">
    <property type="component" value="Segment"/>
</dbReference>
<sequence length="269" mass="31284">MGKRLTVHFDSLEKFYTECEIVEDTGTKNHYDRICNEDDPGWKGLSLEEIQKAKYFYNKGLDKLESLTQEMQLGGSGKSYKWDENDGDELNYDRFLEGLPCLKKRVKKLGNKNGKFIRLHIGIGENWMVTAEDMLYKSYTAIKLADYLEQQGYRVEISTFAEVADLGRFKGEQLEYLITEVIIKKAEDPLILPQILTCISPWMFRYHMFKFWTAKFQCRSGLGHSIAAKHKETKEDIWITSGQCLDENSANQKIEQITKLFDKEHGDED</sequence>
<feature type="domain" description="DUF7192" evidence="1">
    <location>
        <begin position="2"/>
        <end position="259"/>
    </location>
</feature>